<name>A0A1H4T9V4_TSUTY</name>
<dbReference type="Pfam" id="PF01636">
    <property type="entry name" value="APH"/>
    <property type="match status" value="1"/>
</dbReference>
<dbReference type="InterPro" id="IPR011009">
    <property type="entry name" value="Kinase-like_dom_sf"/>
</dbReference>
<dbReference type="PANTHER" id="PTHR21310">
    <property type="entry name" value="AMINOGLYCOSIDE PHOSPHOTRANSFERASE-RELATED-RELATED"/>
    <property type="match status" value="1"/>
</dbReference>
<feature type="region of interest" description="Disordered" evidence="1">
    <location>
        <begin position="1"/>
        <end position="23"/>
    </location>
</feature>
<dbReference type="STRING" id="57704.SAMN04489793_2527"/>
<dbReference type="SUPFAM" id="SSF56112">
    <property type="entry name" value="Protein kinase-like (PK-like)"/>
    <property type="match status" value="1"/>
</dbReference>
<proteinExistence type="predicted"/>
<sequence>MTESDTFAEQARPASSQRTPDEVRAQLQQWFAAREPGAEVLDLHLPEGNGMSSETLLATVRFGDDERRLVIRVAPRPESDPVFPTYDLPAQFAVMRHVEAYGVAAPSCLWVEEDPAVIGAPFLVMDRVDGDVPPDVMPYTFGAWRPDSTDADLRELADASVDVLATIHAVPAPADGLVPTPEPGETALAAHLRRLRAFYDWAAEKHGGAPLLDRALDWAEQHLPGHADQVLLWGDARIGNLMYGGPAGNTPVAVLDWEMATVGPCELDLGWFVYLHRFFQDLAELAGLPGLPGFLRREDVARRYADRTGHVPRDLDFYTAYAAIVHGVIMYRIQTRAIDFGAAVAPENPDDMILHRASIEKMLAGTYWESVV</sequence>
<evidence type="ECO:0000259" key="2">
    <source>
        <dbReference type="Pfam" id="PF01636"/>
    </source>
</evidence>
<dbReference type="Proteomes" id="UP000182241">
    <property type="component" value="Unassembled WGS sequence"/>
</dbReference>
<dbReference type="KEGG" id="tsm:ASU32_11325"/>
<dbReference type="GO" id="GO:0016301">
    <property type="term" value="F:kinase activity"/>
    <property type="evidence" value="ECO:0007669"/>
    <property type="project" value="UniProtKB-KW"/>
</dbReference>
<dbReference type="Gene3D" id="3.90.1200.10">
    <property type="match status" value="1"/>
</dbReference>
<organism evidence="3 4">
    <name type="scientific">Tsukamurella tyrosinosolvens</name>
    <dbReference type="NCBI Taxonomy" id="57704"/>
    <lineage>
        <taxon>Bacteria</taxon>
        <taxon>Bacillati</taxon>
        <taxon>Actinomycetota</taxon>
        <taxon>Actinomycetes</taxon>
        <taxon>Mycobacteriales</taxon>
        <taxon>Tsukamurellaceae</taxon>
        <taxon>Tsukamurella</taxon>
    </lineage>
</organism>
<dbReference type="InterPro" id="IPR051678">
    <property type="entry name" value="AGP_Transferase"/>
</dbReference>
<dbReference type="PANTHER" id="PTHR21310:SF40">
    <property type="entry name" value="AMINOGLYCOSIDE PHOSPHOTRANSFERASE DOMAIN-CONTAINING PROTEIN-RELATED"/>
    <property type="match status" value="1"/>
</dbReference>
<keyword evidence="4" id="KW-1185">Reference proteome</keyword>
<dbReference type="Gene3D" id="3.30.200.20">
    <property type="entry name" value="Phosphorylase Kinase, domain 1"/>
    <property type="match status" value="1"/>
</dbReference>
<accession>A0A1H4T9V4</accession>
<evidence type="ECO:0000313" key="4">
    <source>
        <dbReference type="Proteomes" id="UP000182241"/>
    </source>
</evidence>
<gene>
    <name evidence="3" type="ORF">SAMN04489793_2527</name>
</gene>
<dbReference type="InterPro" id="IPR041726">
    <property type="entry name" value="ACAD10_11_N"/>
</dbReference>
<evidence type="ECO:0000313" key="3">
    <source>
        <dbReference type="EMBL" id="SEC53060.1"/>
    </source>
</evidence>
<dbReference type="InterPro" id="IPR002575">
    <property type="entry name" value="Aminoglycoside_PTrfase"/>
</dbReference>
<reference evidence="4" key="1">
    <citation type="submission" date="2016-10" db="EMBL/GenBank/DDBJ databases">
        <authorList>
            <person name="Varghese N."/>
            <person name="Submissions S."/>
        </authorList>
    </citation>
    <scope>NUCLEOTIDE SEQUENCE [LARGE SCALE GENOMIC DNA]</scope>
    <source>
        <strain evidence="4">DSM 44234</strain>
    </source>
</reference>
<keyword evidence="3" id="KW-0808">Transferase</keyword>
<feature type="domain" description="Aminoglycoside phosphotransferase" evidence="2">
    <location>
        <begin position="58"/>
        <end position="277"/>
    </location>
</feature>
<feature type="compositionally biased region" description="Polar residues" evidence="1">
    <location>
        <begin position="1"/>
        <end position="18"/>
    </location>
</feature>
<keyword evidence="3" id="KW-0418">Kinase</keyword>
<dbReference type="CDD" id="cd05154">
    <property type="entry name" value="ACAD10_11_N-like"/>
    <property type="match status" value="1"/>
</dbReference>
<protein>
    <submittedName>
        <fullName evidence="3">Predicted kinase, aminoglycoside phosphotransferase (APT) family</fullName>
    </submittedName>
</protein>
<dbReference type="OrthoDB" id="3339041at2"/>
<dbReference type="AlphaFoldDB" id="A0A1H4T9V4"/>
<evidence type="ECO:0000256" key="1">
    <source>
        <dbReference type="SAM" id="MobiDB-lite"/>
    </source>
</evidence>
<dbReference type="RefSeq" id="WP_068741978.1">
    <property type="nucleotide sequence ID" value="NZ_CBDRGN010000001.1"/>
</dbReference>
<dbReference type="EMBL" id="FNSA01000003">
    <property type="protein sequence ID" value="SEC53060.1"/>
    <property type="molecule type" value="Genomic_DNA"/>
</dbReference>